<dbReference type="OrthoDB" id="262511at2759"/>
<gene>
    <name evidence="2" type="ORF">LSCM1_06112</name>
</gene>
<organism evidence="2 3">
    <name type="scientific">Leishmania martiniquensis</name>
    <dbReference type="NCBI Taxonomy" id="1580590"/>
    <lineage>
        <taxon>Eukaryota</taxon>
        <taxon>Discoba</taxon>
        <taxon>Euglenozoa</taxon>
        <taxon>Kinetoplastea</taxon>
        <taxon>Metakinetoplastina</taxon>
        <taxon>Trypanosomatida</taxon>
        <taxon>Trypanosomatidae</taxon>
        <taxon>Leishmaniinae</taxon>
        <taxon>Leishmania</taxon>
    </lineage>
</organism>
<feature type="region of interest" description="Disordered" evidence="1">
    <location>
        <begin position="1"/>
        <end position="110"/>
    </location>
</feature>
<evidence type="ECO:0000256" key="1">
    <source>
        <dbReference type="SAM" id="MobiDB-lite"/>
    </source>
</evidence>
<reference evidence="3" key="2">
    <citation type="journal article" date="2021" name="Sci. Data">
        <title>Chromosome-scale genome sequencing, assembly and annotation of six genomes from subfamily Leishmaniinae.</title>
        <authorList>
            <person name="Almutairi H."/>
            <person name="Urbaniak M.D."/>
            <person name="Bates M.D."/>
            <person name="Jariyapan N."/>
            <person name="Kwakye-Nuako G."/>
            <person name="Thomaz Soccol V."/>
            <person name="Al-Salem W.S."/>
            <person name="Dillon R.J."/>
            <person name="Bates P.A."/>
            <person name="Gatherer D."/>
        </authorList>
    </citation>
    <scope>NUCLEOTIDE SEQUENCE [LARGE SCALE GENOMIC DNA]</scope>
</reference>
<dbReference type="EMBL" id="JAFEUZ010000023">
    <property type="protein sequence ID" value="KAG5478708.1"/>
    <property type="molecule type" value="Genomic_DNA"/>
</dbReference>
<comment type="caution">
    <text evidence="2">The sequence shown here is derived from an EMBL/GenBank/DDBJ whole genome shotgun (WGS) entry which is preliminary data.</text>
</comment>
<dbReference type="RefSeq" id="XP_067178649.1">
    <property type="nucleotide sequence ID" value="XM_067323544.1"/>
</dbReference>
<evidence type="ECO:0000313" key="3">
    <source>
        <dbReference type="Proteomes" id="UP000673552"/>
    </source>
</evidence>
<name>A0A836HL93_9TRYP</name>
<dbReference type="Proteomes" id="UP000673552">
    <property type="component" value="Unassembled WGS sequence"/>
</dbReference>
<accession>A0A836HL93</accession>
<sequence>MGSSCTKTQAATNGEAHEGKENFQNEGEKAVHDTNVAAGSKCEQSDKGGEAEHTEAKDVQNAHGDHEESTEHAADDIKKEADATEDGQAQGADEGQKIAEDAENQMNGSG</sequence>
<evidence type="ECO:0000313" key="2">
    <source>
        <dbReference type="EMBL" id="KAG5478708.1"/>
    </source>
</evidence>
<dbReference type="KEGG" id="lmat:92516056"/>
<dbReference type="AlphaFoldDB" id="A0A836HL93"/>
<proteinExistence type="predicted"/>
<protein>
    <submittedName>
        <fullName evidence="2">Uncharacterized protein</fullName>
    </submittedName>
</protein>
<feature type="compositionally biased region" description="Polar residues" evidence="1">
    <location>
        <begin position="1"/>
        <end position="12"/>
    </location>
</feature>
<dbReference type="SMR" id="A0A836HL93"/>
<reference evidence="3" key="1">
    <citation type="journal article" date="2021" name="Microbiol. Resour. Announc.">
        <title>LGAAP: Leishmaniinae Genome Assembly and Annotation Pipeline.</title>
        <authorList>
            <person name="Almutairi H."/>
            <person name="Urbaniak M.D."/>
            <person name="Bates M.D."/>
            <person name="Jariyapan N."/>
            <person name="Kwakye-Nuako G."/>
            <person name="Thomaz-Soccol V."/>
            <person name="Al-Salem W.S."/>
            <person name="Dillon R.J."/>
            <person name="Bates P.A."/>
            <person name="Gatherer D."/>
        </authorList>
    </citation>
    <scope>NUCLEOTIDE SEQUENCE [LARGE SCALE GENOMIC DNA]</scope>
</reference>
<feature type="compositionally biased region" description="Basic and acidic residues" evidence="1">
    <location>
        <begin position="15"/>
        <end position="32"/>
    </location>
</feature>
<keyword evidence="3" id="KW-1185">Reference proteome</keyword>
<feature type="compositionally biased region" description="Basic and acidic residues" evidence="1">
    <location>
        <begin position="43"/>
        <end position="82"/>
    </location>
</feature>
<dbReference type="GeneID" id="92516056"/>